<feature type="region of interest" description="Disordered" evidence="1">
    <location>
        <begin position="381"/>
        <end position="445"/>
    </location>
</feature>
<sequence length="711" mass="74273">MFTPLSLCALVGLSAVSSSLAVKAAIVVEQTDPSDCPVFPSVPTGVNATISTDSAKLAMGRDGVFPTYTSDAVKADCAVLTEFDFVCAGGTCTASASIASESMTKTHSFDFQKLREVEVNSDGQVTQQLASYDVGNMYWSGIECTCDGQAISGAEGPGGPGGPDGPGGPGGDYPEPGPGGEFGKRAAHLSRRSLPESEYLFYDTPAPGGPPSGGLPSDEIVATCAGDLVCSKEAMVNGYENTPFLTFTFGAATGENLVGLSMNHFEVKVTVEGWTYASTTSVLMLDTELTGLAVGARDLLGEKPIGIGSATGANVTWGSSYSSINGVAADTALSHVNVTSSPTSDDDDAFAVSFGFGHDEYTSWRTALRLDVRRGYLTCTDDCDDAEDVPTPTDGADGEGENEGEDAGEGEGEEDGEGEGEGEDDGEGEDEAGEPAPGGAAVSDDCENSRCCSLSQDEIDNLVREDVCYCVHNDDEVYCEDNKKDCLAMDSMVATCDNGAVRLDTVQPGDWVLGMDVDSQATTCTQVMGVSHLTAMLSAYSHLYDIDVETGDRTNRISATAGHFVPTLEGDKVTMRIAASLKVGQAVRTWDATTGAEQVGYVTKVERRDAVDRVMNVITTSGTIVLREGDAFVPVSTYGKSTVSPSFEAAHYGMGVARALFEATRDLPYLKDTTHYALMLANFVHGPLERAAAAVHSSKASGLLTAFAVSL</sequence>
<dbReference type="GO" id="GO:0016540">
    <property type="term" value="P:protein autoprocessing"/>
    <property type="evidence" value="ECO:0007669"/>
    <property type="project" value="InterPro"/>
</dbReference>
<feature type="chain" id="PRO_5031226103" description="Hedgehog protein Hint domain-containing protein" evidence="2">
    <location>
        <begin position="22"/>
        <end position="711"/>
    </location>
</feature>
<dbReference type="InterPro" id="IPR036844">
    <property type="entry name" value="Hint_dom_sf"/>
</dbReference>
<reference evidence="4" key="1">
    <citation type="submission" date="2021-01" db="EMBL/GenBank/DDBJ databases">
        <authorList>
            <person name="Corre E."/>
            <person name="Pelletier E."/>
            <person name="Niang G."/>
            <person name="Scheremetjew M."/>
            <person name="Finn R."/>
            <person name="Kale V."/>
            <person name="Holt S."/>
            <person name="Cochrane G."/>
            <person name="Meng A."/>
            <person name="Brown T."/>
            <person name="Cohen L."/>
        </authorList>
    </citation>
    <scope>NUCLEOTIDE SEQUENCE</scope>
    <source>
        <strain evidence="4">ATCC 50979</strain>
    </source>
</reference>
<dbReference type="InterPro" id="IPR001767">
    <property type="entry name" value="Hedgehog_Hint"/>
</dbReference>
<dbReference type="SUPFAM" id="SSF51294">
    <property type="entry name" value="Hedgehog/intein (Hint) domain"/>
    <property type="match status" value="1"/>
</dbReference>
<feature type="domain" description="Hedgehog protein Hint" evidence="3">
    <location>
        <begin position="483"/>
        <end position="626"/>
    </location>
</feature>
<evidence type="ECO:0000313" key="4">
    <source>
        <dbReference type="EMBL" id="CAD9293856.1"/>
    </source>
</evidence>
<keyword evidence="2" id="KW-0732">Signal</keyword>
<feature type="compositionally biased region" description="Gly residues" evidence="1">
    <location>
        <begin position="155"/>
        <end position="171"/>
    </location>
</feature>
<feature type="compositionally biased region" description="Acidic residues" evidence="1">
    <location>
        <begin position="396"/>
        <end position="433"/>
    </location>
</feature>
<evidence type="ECO:0000256" key="1">
    <source>
        <dbReference type="SAM" id="MobiDB-lite"/>
    </source>
</evidence>
<proteinExistence type="predicted"/>
<dbReference type="AlphaFoldDB" id="A0A7S1VD23"/>
<dbReference type="Pfam" id="PF01079">
    <property type="entry name" value="Hint"/>
    <property type="match status" value="1"/>
</dbReference>
<name>A0A7S1VD23_9EUKA</name>
<organism evidence="4">
    <name type="scientific">Sexangularia sp. CB-2014</name>
    <dbReference type="NCBI Taxonomy" id="1486929"/>
    <lineage>
        <taxon>Eukaryota</taxon>
        <taxon>Amoebozoa</taxon>
        <taxon>Tubulinea</taxon>
        <taxon>Elardia</taxon>
        <taxon>Arcellinida</taxon>
        <taxon>Arcellinida incertae sedis</taxon>
        <taxon>Sexangularia</taxon>
    </lineage>
</organism>
<dbReference type="Gene3D" id="2.170.16.10">
    <property type="entry name" value="Hedgehog/Intein (Hint) domain"/>
    <property type="match status" value="1"/>
</dbReference>
<evidence type="ECO:0000259" key="3">
    <source>
        <dbReference type="Pfam" id="PF01079"/>
    </source>
</evidence>
<dbReference type="EMBL" id="HBGL01005959">
    <property type="protein sequence ID" value="CAD9293856.1"/>
    <property type="molecule type" value="Transcribed_RNA"/>
</dbReference>
<feature type="region of interest" description="Disordered" evidence="1">
    <location>
        <begin position="151"/>
        <end position="188"/>
    </location>
</feature>
<evidence type="ECO:0000256" key="2">
    <source>
        <dbReference type="SAM" id="SignalP"/>
    </source>
</evidence>
<gene>
    <name evidence="4" type="ORF">SSP0437_LOCUS4571</name>
</gene>
<protein>
    <recommendedName>
        <fullName evidence="3">Hedgehog protein Hint domain-containing protein</fullName>
    </recommendedName>
</protein>
<accession>A0A7S1VD23</accession>
<feature type="signal peptide" evidence="2">
    <location>
        <begin position="1"/>
        <end position="21"/>
    </location>
</feature>